<accession>K6W752</accession>
<evidence type="ECO:0000313" key="8">
    <source>
        <dbReference type="EMBL" id="GAB89556.1"/>
    </source>
</evidence>
<dbReference type="STRING" id="1108045.GORHZ_065_00210"/>
<dbReference type="CDD" id="cd11033">
    <property type="entry name" value="CYP142-like"/>
    <property type="match status" value="1"/>
</dbReference>
<evidence type="ECO:0000313" key="9">
    <source>
        <dbReference type="Proteomes" id="UP000008363"/>
    </source>
</evidence>
<dbReference type="RefSeq" id="WP_006331625.1">
    <property type="nucleotide sequence ID" value="NZ_BAHC01000065.1"/>
</dbReference>
<comment type="caution">
    <text evidence="8">The sequence shown here is derived from an EMBL/GenBank/DDBJ whole genome shotgun (WGS) entry which is preliminary data.</text>
</comment>
<dbReference type="InterPro" id="IPR001128">
    <property type="entry name" value="Cyt_P450"/>
</dbReference>
<organism evidence="8 9">
    <name type="scientific">Gordonia rhizosphera NBRC 16068</name>
    <dbReference type="NCBI Taxonomy" id="1108045"/>
    <lineage>
        <taxon>Bacteria</taxon>
        <taxon>Bacillati</taxon>
        <taxon>Actinomycetota</taxon>
        <taxon>Actinomycetes</taxon>
        <taxon>Mycobacteriales</taxon>
        <taxon>Gordoniaceae</taxon>
        <taxon>Gordonia</taxon>
    </lineage>
</organism>
<dbReference type="PANTHER" id="PTHR46696:SF4">
    <property type="entry name" value="BIOTIN BIOSYNTHESIS CYTOCHROME P450"/>
    <property type="match status" value="1"/>
</dbReference>
<dbReference type="GO" id="GO:0008395">
    <property type="term" value="F:steroid hydroxylase activity"/>
    <property type="evidence" value="ECO:0007669"/>
    <property type="project" value="TreeGrafter"/>
</dbReference>
<keyword evidence="6" id="KW-0408">Iron</keyword>
<evidence type="ECO:0000256" key="3">
    <source>
        <dbReference type="ARBA" id="ARBA00022617"/>
    </source>
</evidence>
<dbReference type="FunFam" id="1.10.630.10:FF:000018">
    <property type="entry name" value="Cytochrome P450 monooxygenase"/>
    <property type="match status" value="1"/>
</dbReference>
<dbReference type="Pfam" id="PF00067">
    <property type="entry name" value="p450"/>
    <property type="match status" value="1"/>
</dbReference>
<keyword evidence="9" id="KW-1185">Reference proteome</keyword>
<dbReference type="Gene3D" id="1.10.630.10">
    <property type="entry name" value="Cytochrome P450"/>
    <property type="match status" value="1"/>
</dbReference>
<dbReference type="GO" id="GO:0036199">
    <property type="term" value="F:cholest-4-en-3-one 26-monooxygenase activity"/>
    <property type="evidence" value="ECO:0007669"/>
    <property type="project" value="TreeGrafter"/>
</dbReference>
<gene>
    <name evidence="8" type="ORF">GORHZ_065_00210</name>
</gene>
<sequence length="420" mass="46472">METQELYTTHHPFTADVDISSDTFWARPFRARDEAFARLRAEAPVSWHAPVSYHSPHSQEGFWAVTTATDITTVSTDSDLYQSGYGVMLEPIPPSTNSFGSFFLTMDPPDHTLYRGLVSAAFTPRNVKGIEDRIAARAKTIVDDLIGAGDIDFVERCSSRLPMHTVSDIVGVPESERERVRMAAENLVGGGEVAALEGEAKYQKLMEDALLLFSIAKDLAAFRRKNPTDDLMTALVEARIDGEGLSDDDIGSFMLLMSVAGNDTTKQTTTRTMLNFAANPDQRDWLMEDFDGRIMGAVEEFVRHASPVMSFARTAARDVELNGAQISAGDKVVMFYCSGNRDEQRFGDPWRFDLSRRRVRHVAFGGGGVHYCLGHSLAKTQLRSIVGELLRRVPDIEFGEPVQLVSNFINGIESLPAHIG</sequence>
<dbReference type="eggNOG" id="COG2124">
    <property type="taxonomic scope" value="Bacteria"/>
</dbReference>
<dbReference type="GO" id="GO:0020037">
    <property type="term" value="F:heme binding"/>
    <property type="evidence" value="ECO:0007669"/>
    <property type="project" value="InterPro"/>
</dbReference>
<dbReference type="SUPFAM" id="SSF48264">
    <property type="entry name" value="Cytochrome P450"/>
    <property type="match status" value="1"/>
</dbReference>
<comment type="cofactor">
    <cofactor evidence="1">
        <name>heme</name>
        <dbReference type="ChEBI" id="CHEBI:30413"/>
    </cofactor>
</comment>
<evidence type="ECO:0000256" key="5">
    <source>
        <dbReference type="ARBA" id="ARBA00023002"/>
    </source>
</evidence>
<name>K6W752_9ACTN</name>
<reference evidence="8 9" key="1">
    <citation type="submission" date="2012-08" db="EMBL/GenBank/DDBJ databases">
        <title>Whole genome shotgun sequence of Gordonia rhizosphera NBRC 16068.</title>
        <authorList>
            <person name="Takarada H."/>
            <person name="Isaki S."/>
            <person name="Hosoyama A."/>
            <person name="Tsuchikane K."/>
            <person name="Katsumata H."/>
            <person name="Baba S."/>
            <person name="Ohji S."/>
            <person name="Yamazaki S."/>
            <person name="Fujita N."/>
        </authorList>
    </citation>
    <scope>NUCLEOTIDE SEQUENCE [LARGE SCALE GENOMIC DNA]</scope>
    <source>
        <strain evidence="8 9">NBRC 16068</strain>
    </source>
</reference>
<dbReference type="Proteomes" id="UP000008363">
    <property type="component" value="Unassembled WGS sequence"/>
</dbReference>
<keyword evidence="7" id="KW-0503">Monooxygenase</keyword>
<dbReference type="EMBL" id="BAHC01000065">
    <property type="protein sequence ID" value="GAB89556.1"/>
    <property type="molecule type" value="Genomic_DNA"/>
</dbReference>
<evidence type="ECO:0000256" key="2">
    <source>
        <dbReference type="ARBA" id="ARBA00010617"/>
    </source>
</evidence>
<dbReference type="PRINTS" id="PR00359">
    <property type="entry name" value="BP450"/>
</dbReference>
<protein>
    <submittedName>
        <fullName evidence="8">Putative cytochrome P450</fullName>
    </submittedName>
</protein>
<dbReference type="GO" id="GO:0006707">
    <property type="term" value="P:cholesterol catabolic process"/>
    <property type="evidence" value="ECO:0007669"/>
    <property type="project" value="TreeGrafter"/>
</dbReference>
<keyword evidence="4" id="KW-0479">Metal-binding</keyword>
<dbReference type="InterPro" id="IPR002397">
    <property type="entry name" value="Cyt_P450_B"/>
</dbReference>
<evidence type="ECO:0000256" key="7">
    <source>
        <dbReference type="ARBA" id="ARBA00023033"/>
    </source>
</evidence>
<comment type="similarity">
    <text evidence="2">Belongs to the cytochrome P450 family.</text>
</comment>
<proteinExistence type="inferred from homology"/>
<evidence type="ECO:0000256" key="4">
    <source>
        <dbReference type="ARBA" id="ARBA00022723"/>
    </source>
</evidence>
<evidence type="ECO:0000256" key="1">
    <source>
        <dbReference type="ARBA" id="ARBA00001971"/>
    </source>
</evidence>
<evidence type="ECO:0000256" key="6">
    <source>
        <dbReference type="ARBA" id="ARBA00023004"/>
    </source>
</evidence>
<dbReference type="AlphaFoldDB" id="K6W752"/>
<dbReference type="InterPro" id="IPR036396">
    <property type="entry name" value="Cyt_P450_sf"/>
</dbReference>
<keyword evidence="3" id="KW-0349">Heme</keyword>
<keyword evidence="5" id="KW-0560">Oxidoreductase</keyword>
<dbReference type="GO" id="GO:0005506">
    <property type="term" value="F:iron ion binding"/>
    <property type="evidence" value="ECO:0007669"/>
    <property type="project" value="InterPro"/>
</dbReference>
<dbReference type="PANTHER" id="PTHR46696">
    <property type="entry name" value="P450, PUTATIVE (EUROFUNG)-RELATED"/>
    <property type="match status" value="1"/>
</dbReference>